<dbReference type="OrthoDB" id="5813107at2759"/>
<feature type="region of interest" description="Disordered" evidence="1">
    <location>
        <begin position="353"/>
        <end position="393"/>
    </location>
</feature>
<evidence type="ECO:0000313" key="2">
    <source>
        <dbReference type="EMBL" id="KHJ88073.1"/>
    </source>
</evidence>
<protein>
    <submittedName>
        <fullName evidence="2">Uncharacterized protein</fullName>
    </submittedName>
</protein>
<feature type="compositionally biased region" description="Polar residues" evidence="1">
    <location>
        <begin position="361"/>
        <end position="374"/>
    </location>
</feature>
<feature type="compositionally biased region" description="Basic residues" evidence="1">
    <location>
        <begin position="383"/>
        <end position="393"/>
    </location>
</feature>
<dbReference type="Proteomes" id="UP000053660">
    <property type="component" value="Unassembled WGS sequence"/>
</dbReference>
<proteinExistence type="predicted"/>
<evidence type="ECO:0000256" key="1">
    <source>
        <dbReference type="SAM" id="MobiDB-lite"/>
    </source>
</evidence>
<name>A0A0B1SRY7_OESDE</name>
<feature type="non-terminal residue" evidence="2">
    <location>
        <position position="1"/>
    </location>
</feature>
<reference evidence="2 3" key="1">
    <citation type="submission" date="2014-03" db="EMBL/GenBank/DDBJ databases">
        <title>Draft genome of the hookworm Oesophagostomum dentatum.</title>
        <authorList>
            <person name="Mitreva M."/>
        </authorList>
    </citation>
    <scope>NUCLEOTIDE SEQUENCE [LARGE SCALE GENOMIC DNA]</scope>
    <source>
        <strain evidence="2 3">OD-Hann</strain>
    </source>
</reference>
<organism evidence="2 3">
    <name type="scientific">Oesophagostomum dentatum</name>
    <name type="common">Nodular worm</name>
    <dbReference type="NCBI Taxonomy" id="61180"/>
    <lineage>
        <taxon>Eukaryota</taxon>
        <taxon>Metazoa</taxon>
        <taxon>Ecdysozoa</taxon>
        <taxon>Nematoda</taxon>
        <taxon>Chromadorea</taxon>
        <taxon>Rhabditida</taxon>
        <taxon>Rhabditina</taxon>
        <taxon>Rhabditomorpha</taxon>
        <taxon>Strongyloidea</taxon>
        <taxon>Strongylidae</taxon>
        <taxon>Oesophagostomum</taxon>
    </lineage>
</organism>
<dbReference type="AlphaFoldDB" id="A0A0B1SRY7"/>
<accession>A0A0B1SRY7</accession>
<sequence>LLLFQLPTGLYKCLTLDQQEKCEQISVDFSFSPAECFFRSFFELALFDTDLAAEFLHKGISVYPRDENIVEKIALALVESCEHTCTKQPIASLAPLLQELLRMLDPSQEIRFMEMLCESTYHGLRLIQHLLLLGAAVKIAYYKSSDKVLNNCPRTTEPVTDISHVAAELLQGFCELAKAQAEKEVVNLRRSRLPFPPEIKEDYLPPPQITIRRDERVYAQLAALFSVACSLTRLVAQPPLPLQVLINCLCELLYEVQGMRLGKCLDDLPPDNFQSNTVYAFAQPTHGKNRAESLQATAAGSKQGGNNSSGVAGGNGMCCVENELFDPNMSRMRGSMETLATARQITGINMRKNAEKRLSSRESPANSVNVLTASDQRDNSGKNGKKKRGAKRR</sequence>
<dbReference type="EMBL" id="KN556496">
    <property type="protein sequence ID" value="KHJ88073.1"/>
    <property type="molecule type" value="Genomic_DNA"/>
</dbReference>
<evidence type="ECO:0000313" key="3">
    <source>
        <dbReference type="Proteomes" id="UP000053660"/>
    </source>
</evidence>
<gene>
    <name evidence="2" type="ORF">OESDEN_12137</name>
</gene>
<keyword evidence="3" id="KW-1185">Reference proteome</keyword>